<dbReference type="Gene3D" id="3.30.428.10">
    <property type="entry name" value="HIT-like"/>
    <property type="match status" value="1"/>
</dbReference>
<feature type="domain" description="HIT" evidence="2">
    <location>
        <begin position="197"/>
        <end position="305"/>
    </location>
</feature>
<dbReference type="PROSITE" id="PS51084">
    <property type="entry name" value="HIT_2"/>
    <property type="match status" value="1"/>
</dbReference>
<dbReference type="Pfam" id="PF01230">
    <property type="entry name" value="HIT"/>
    <property type="match status" value="1"/>
</dbReference>
<proteinExistence type="predicted"/>
<dbReference type="GO" id="GO:0008270">
    <property type="term" value="F:zinc ion binding"/>
    <property type="evidence" value="ECO:0007669"/>
    <property type="project" value="InterPro"/>
</dbReference>
<dbReference type="InterPro" id="IPR036265">
    <property type="entry name" value="HIT-like_sf"/>
</dbReference>
<evidence type="ECO:0000256" key="1">
    <source>
        <dbReference type="SAM" id="MobiDB-lite"/>
    </source>
</evidence>
<dbReference type="GO" id="GO:0004519">
    <property type="term" value="F:endonuclease activity"/>
    <property type="evidence" value="ECO:0007669"/>
    <property type="project" value="InterPro"/>
</dbReference>
<dbReference type="InterPro" id="IPR019808">
    <property type="entry name" value="Histidine_triad_CS"/>
</dbReference>
<dbReference type="PROSITE" id="PS00892">
    <property type="entry name" value="HIT_1"/>
    <property type="match status" value="1"/>
</dbReference>
<organism evidence="3">
    <name type="scientific">marine metagenome</name>
    <dbReference type="NCBI Taxonomy" id="408172"/>
    <lineage>
        <taxon>unclassified sequences</taxon>
        <taxon>metagenomes</taxon>
        <taxon>ecological metagenomes</taxon>
    </lineage>
</organism>
<dbReference type="SMART" id="SM00507">
    <property type="entry name" value="HNHc"/>
    <property type="match status" value="1"/>
</dbReference>
<dbReference type="Pfam" id="PF01844">
    <property type="entry name" value="HNH"/>
    <property type="match status" value="1"/>
</dbReference>
<dbReference type="InterPro" id="IPR002711">
    <property type="entry name" value="HNH"/>
</dbReference>
<dbReference type="Gene3D" id="1.10.30.50">
    <property type="match status" value="1"/>
</dbReference>
<reference evidence="3" key="1">
    <citation type="submission" date="2018-05" db="EMBL/GenBank/DDBJ databases">
        <authorList>
            <person name="Lanie J.A."/>
            <person name="Ng W.-L."/>
            <person name="Kazmierczak K.M."/>
            <person name="Andrzejewski T.M."/>
            <person name="Davidsen T.M."/>
            <person name="Wayne K.J."/>
            <person name="Tettelin H."/>
            <person name="Glass J.I."/>
            <person name="Rusch D."/>
            <person name="Podicherti R."/>
            <person name="Tsui H.-C.T."/>
            <person name="Winkler M.E."/>
        </authorList>
    </citation>
    <scope>NUCLEOTIDE SEQUENCE</scope>
</reference>
<feature type="region of interest" description="Disordered" evidence="1">
    <location>
        <begin position="298"/>
        <end position="320"/>
    </location>
</feature>
<dbReference type="InterPro" id="IPR003615">
    <property type="entry name" value="HNH_nuc"/>
</dbReference>
<dbReference type="PANTHER" id="PTHR42997">
    <property type="entry name" value="HIT FAMILY HYDROLASE"/>
    <property type="match status" value="1"/>
</dbReference>
<dbReference type="PANTHER" id="PTHR42997:SF1">
    <property type="entry name" value="AP-4-A PHOSPHORYLASE"/>
    <property type="match status" value="1"/>
</dbReference>
<dbReference type="AlphaFoldDB" id="A0A382NGL6"/>
<sequence length="320" mass="37126">MTYKELQDFIETEMRMSHIYQPLLIKTLVESEGISTTRRIALEFLKYDESQIQYYERIVKTMPVKVLLSHDVIKKENNQISLNTSTLSFRQRQKLISLCDARLNEFLEIRGLKLWDYRLIDNPVPDSLRYKVLKKSDYRCDLCGSTKYDRPLDVDHIIPRSRGGKTEESNLQVLCSKCNRSKGNKDNTDFRDTEFVDKVKDCPFCSKEKKVANYNSVFAMKDNYPVTEGHHIIIPFRHTENYFSMTTIERDDATKLIRVLKNKLEASDPSIKGFNIGMNSGESAGQTVMHSHIHLIPRRDGDTKKPRGGVRGVIPEKMSY</sequence>
<evidence type="ECO:0000313" key="3">
    <source>
        <dbReference type="EMBL" id="SVC59850.1"/>
    </source>
</evidence>
<dbReference type="InterPro" id="IPR052908">
    <property type="entry name" value="AP-4-A_phosphorylase"/>
</dbReference>
<protein>
    <recommendedName>
        <fullName evidence="2">HIT domain-containing protein</fullName>
    </recommendedName>
</protein>
<evidence type="ECO:0000259" key="2">
    <source>
        <dbReference type="PROSITE" id="PS51084"/>
    </source>
</evidence>
<name>A0A382NGL6_9ZZZZ</name>
<dbReference type="InterPro" id="IPR011146">
    <property type="entry name" value="HIT-like"/>
</dbReference>
<dbReference type="GO" id="GO:0003676">
    <property type="term" value="F:nucleic acid binding"/>
    <property type="evidence" value="ECO:0007669"/>
    <property type="project" value="InterPro"/>
</dbReference>
<accession>A0A382NGL6</accession>
<dbReference type="SUPFAM" id="SSF54197">
    <property type="entry name" value="HIT-like"/>
    <property type="match status" value="1"/>
</dbReference>
<dbReference type="EMBL" id="UINC01100079">
    <property type="protein sequence ID" value="SVC59850.1"/>
    <property type="molecule type" value="Genomic_DNA"/>
</dbReference>
<dbReference type="CDD" id="cd00085">
    <property type="entry name" value="HNHc"/>
    <property type="match status" value="1"/>
</dbReference>
<gene>
    <name evidence="3" type="ORF">METZ01_LOCUS312704</name>
</gene>